<evidence type="ECO:0000313" key="4">
    <source>
        <dbReference type="EMBL" id="MCO5975565.1"/>
    </source>
</evidence>
<reference evidence="4 5" key="1">
    <citation type="submission" date="2022-06" db="EMBL/GenBank/DDBJ databases">
        <title>Ideonella sp. NS12-5 Genome sequencing and assembly.</title>
        <authorList>
            <person name="Jung Y."/>
        </authorList>
    </citation>
    <scope>NUCLEOTIDE SEQUENCE [LARGE SCALE GENOMIC DNA]</scope>
    <source>
        <strain evidence="4 5">NS12-5</strain>
    </source>
</reference>
<evidence type="ECO:0000256" key="1">
    <source>
        <dbReference type="ARBA" id="ARBA00022723"/>
    </source>
</evidence>
<gene>
    <name evidence="4" type="ORF">M0L44_02365</name>
</gene>
<sequence length="216" mass="23302">MNTDASTQALRQTVVDLCHRLSQRGHFSGTGGNIALRVDAERIVVTPSATDYPTMTAADVCVLRLSDLRQLEGVRPPSVESSLHARVLRARPDVRASIHTHQPVASACALLGAGLDVPPPWQRTLGRRVPVVGYAPSGSGWLAGKLGRALRPDTQAYLMRNHGVLCCGPTVEQALQAVEDLETLCQDLLRQRIARRATQTPSLQAPLRRVLDALAG</sequence>
<name>A0ABT1BH50_9BURK</name>
<dbReference type="InterPro" id="IPR001303">
    <property type="entry name" value="Aldolase_II/adducin_N"/>
</dbReference>
<dbReference type="Pfam" id="PF00596">
    <property type="entry name" value="Aldolase_II"/>
    <property type="match status" value="1"/>
</dbReference>
<protein>
    <submittedName>
        <fullName evidence="4">Class II aldolase/adducin family protein</fullName>
    </submittedName>
</protein>
<accession>A0ABT1BH50</accession>
<dbReference type="Proteomes" id="UP001204851">
    <property type="component" value="Unassembled WGS sequence"/>
</dbReference>
<dbReference type="RefSeq" id="WP_252767994.1">
    <property type="nucleotide sequence ID" value="NZ_JAMXMC010000001.1"/>
</dbReference>
<organism evidence="4 5">
    <name type="scientific">Ideonella oryzae</name>
    <dbReference type="NCBI Taxonomy" id="2937441"/>
    <lineage>
        <taxon>Bacteria</taxon>
        <taxon>Pseudomonadati</taxon>
        <taxon>Pseudomonadota</taxon>
        <taxon>Betaproteobacteria</taxon>
        <taxon>Burkholderiales</taxon>
        <taxon>Sphaerotilaceae</taxon>
        <taxon>Ideonella</taxon>
    </lineage>
</organism>
<keyword evidence="1" id="KW-0479">Metal-binding</keyword>
<dbReference type="InterPro" id="IPR050197">
    <property type="entry name" value="Aldolase_class_II_sugar_metab"/>
</dbReference>
<dbReference type="Gene3D" id="3.40.225.10">
    <property type="entry name" value="Class II aldolase/adducin N-terminal domain"/>
    <property type="match status" value="1"/>
</dbReference>
<dbReference type="EMBL" id="JAMXMC010000001">
    <property type="protein sequence ID" value="MCO5975565.1"/>
    <property type="molecule type" value="Genomic_DNA"/>
</dbReference>
<feature type="domain" description="Class II aldolase/adducin N-terminal" evidence="3">
    <location>
        <begin position="12"/>
        <end position="189"/>
    </location>
</feature>
<evidence type="ECO:0000313" key="5">
    <source>
        <dbReference type="Proteomes" id="UP001204851"/>
    </source>
</evidence>
<dbReference type="PANTHER" id="PTHR22789:SF0">
    <property type="entry name" value="3-OXO-TETRONATE 4-PHOSPHATE DECARBOXYLASE-RELATED"/>
    <property type="match status" value="1"/>
</dbReference>
<keyword evidence="5" id="KW-1185">Reference proteome</keyword>
<dbReference type="SMART" id="SM01007">
    <property type="entry name" value="Aldolase_II"/>
    <property type="match status" value="1"/>
</dbReference>
<dbReference type="PANTHER" id="PTHR22789">
    <property type="entry name" value="FUCULOSE PHOSPHATE ALDOLASE"/>
    <property type="match status" value="1"/>
</dbReference>
<keyword evidence="2" id="KW-0456">Lyase</keyword>
<evidence type="ECO:0000256" key="2">
    <source>
        <dbReference type="ARBA" id="ARBA00023239"/>
    </source>
</evidence>
<dbReference type="InterPro" id="IPR036409">
    <property type="entry name" value="Aldolase_II/adducin_N_sf"/>
</dbReference>
<dbReference type="SUPFAM" id="SSF53639">
    <property type="entry name" value="AraD/HMP-PK domain-like"/>
    <property type="match status" value="1"/>
</dbReference>
<proteinExistence type="predicted"/>
<evidence type="ECO:0000259" key="3">
    <source>
        <dbReference type="SMART" id="SM01007"/>
    </source>
</evidence>
<comment type="caution">
    <text evidence="4">The sequence shown here is derived from an EMBL/GenBank/DDBJ whole genome shotgun (WGS) entry which is preliminary data.</text>
</comment>